<feature type="region of interest" description="Disordered" evidence="1">
    <location>
        <begin position="319"/>
        <end position="385"/>
    </location>
</feature>
<name>A0AAD7ACU6_9AGAR</name>
<evidence type="ECO:0000313" key="2">
    <source>
        <dbReference type="EMBL" id="KAJ7355377.1"/>
    </source>
</evidence>
<protein>
    <submittedName>
        <fullName evidence="2">Uncharacterized protein</fullName>
    </submittedName>
</protein>
<dbReference type="AlphaFoldDB" id="A0AAD7ACU6"/>
<feature type="compositionally biased region" description="Basic and acidic residues" evidence="1">
    <location>
        <begin position="499"/>
        <end position="541"/>
    </location>
</feature>
<evidence type="ECO:0000256" key="1">
    <source>
        <dbReference type="SAM" id="MobiDB-lite"/>
    </source>
</evidence>
<comment type="caution">
    <text evidence="2">The sequence shown here is derived from an EMBL/GenBank/DDBJ whole genome shotgun (WGS) entry which is preliminary data.</text>
</comment>
<organism evidence="2 3">
    <name type="scientific">Mycena albidolilacea</name>
    <dbReference type="NCBI Taxonomy" id="1033008"/>
    <lineage>
        <taxon>Eukaryota</taxon>
        <taxon>Fungi</taxon>
        <taxon>Dikarya</taxon>
        <taxon>Basidiomycota</taxon>
        <taxon>Agaricomycotina</taxon>
        <taxon>Agaricomycetes</taxon>
        <taxon>Agaricomycetidae</taxon>
        <taxon>Agaricales</taxon>
        <taxon>Marasmiineae</taxon>
        <taxon>Mycenaceae</taxon>
        <taxon>Mycena</taxon>
    </lineage>
</organism>
<reference evidence="2" key="1">
    <citation type="submission" date="2023-03" db="EMBL/GenBank/DDBJ databases">
        <title>Massive genome expansion in bonnet fungi (Mycena s.s.) driven by repeated elements and novel gene families across ecological guilds.</title>
        <authorList>
            <consortium name="Lawrence Berkeley National Laboratory"/>
            <person name="Harder C.B."/>
            <person name="Miyauchi S."/>
            <person name="Viragh M."/>
            <person name="Kuo A."/>
            <person name="Thoen E."/>
            <person name="Andreopoulos B."/>
            <person name="Lu D."/>
            <person name="Skrede I."/>
            <person name="Drula E."/>
            <person name="Henrissat B."/>
            <person name="Morin E."/>
            <person name="Kohler A."/>
            <person name="Barry K."/>
            <person name="LaButti K."/>
            <person name="Morin E."/>
            <person name="Salamov A."/>
            <person name="Lipzen A."/>
            <person name="Mereny Z."/>
            <person name="Hegedus B."/>
            <person name="Baldrian P."/>
            <person name="Stursova M."/>
            <person name="Weitz H."/>
            <person name="Taylor A."/>
            <person name="Grigoriev I.V."/>
            <person name="Nagy L.G."/>
            <person name="Martin F."/>
            <person name="Kauserud H."/>
        </authorList>
    </citation>
    <scope>NUCLEOTIDE SEQUENCE</scope>
    <source>
        <strain evidence="2">CBHHK002</strain>
    </source>
</reference>
<feature type="compositionally biased region" description="Basic and acidic residues" evidence="1">
    <location>
        <begin position="557"/>
        <end position="567"/>
    </location>
</feature>
<gene>
    <name evidence="2" type="ORF">DFH08DRAFT_498178</name>
</gene>
<feature type="compositionally biased region" description="Acidic residues" evidence="1">
    <location>
        <begin position="340"/>
        <end position="369"/>
    </location>
</feature>
<dbReference type="EMBL" id="JARIHO010000009">
    <property type="protein sequence ID" value="KAJ7355377.1"/>
    <property type="molecule type" value="Genomic_DNA"/>
</dbReference>
<evidence type="ECO:0000313" key="3">
    <source>
        <dbReference type="Proteomes" id="UP001218218"/>
    </source>
</evidence>
<keyword evidence="3" id="KW-1185">Reference proteome</keyword>
<proteinExistence type="predicted"/>
<sequence length="619" mass="69528">MEKNSTPLPTTPFIPSTAMDSNPIIQQILQFLSSDLKPLIHGDRHVDHADTKPPNPYDYHMPPWLQAGLMEYNPALSSTLRTRLIATLLNRQTIGGQSMNVDPLIHVASFMKDGIVPPANEVISEGTVLAVQGKIHAISDLFATLSCFDIDNSDIGKNISVFTIIPSPEVNTKADGLVGCRPTPSDTQEMWQSLWPSITKSRDISHRFFRTMYTEEYKNIRSGNPRVILGIYIIIWCLKKKHLTTFWPGLQCSGCSTYKKSHRAEDAYNGKVPKEYPLDATEALDTTEALDADDDFDILRGEINRVIILAQDYETRYNIPPKKETQTAKKRKHFEREDSGSEEEEEEEGEEGEGEEAEEQEPDNGEDQDDNTRTSEAEDSETLETQSIQFVPYKQLLENAMKLAMEELELPPKVGDGLIRWVLNAAYMLIQVWAQMVQHNGTVAQLTCYNLGVIITRHRTTQTLAVSNFLEYTDAPILQSTALTVYAYNDAIARYDAHEEQKKPHWLEDPFRGETKKTQEAETKKAEEAETEEAEKAENTKRTRKRARKAGPDEGDPSDKHNEDDRGPGSGGQGNGDGRETRDTLDVEIGVVTGTRPLCVGRDTKEGTSRRTSKITVQI</sequence>
<feature type="region of interest" description="Disordered" evidence="1">
    <location>
        <begin position="499"/>
        <end position="619"/>
    </location>
</feature>
<accession>A0AAD7ACU6</accession>
<dbReference type="Proteomes" id="UP001218218">
    <property type="component" value="Unassembled WGS sequence"/>
</dbReference>